<protein>
    <submittedName>
        <fullName evidence="2">Jg10693 protein</fullName>
    </submittedName>
</protein>
<sequence>MHSVGDVVGRESRLPTRPRYILALHVSRGAVRCGSRHSDRRHAGAAGKRADMPRQAGKLHIYSYSRGVNHRASISSERWDASAGRGQTPMPVWRQDSPAPRSPLPLEVTRNATQA</sequence>
<name>A0A8S4RIH9_9NEOP</name>
<evidence type="ECO:0000313" key="3">
    <source>
        <dbReference type="Proteomes" id="UP000838756"/>
    </source>
</evidence>
<feature type="region of interest" description="Disordered" evidence="1">
    <location>
        <begin position="75"/>
        <end position="115"/>
    </location>
</feature>
<evidence type="ECO:0000313" key="2">
    <source>
        <dbReference type="EMBL" id="CAH2236310.1"/>
    </source>
</evidence>
<gene>
    <name evidence="2" type="primary">jg10693</name>
    <name evidence="2" type="ORF">PAEG_LOCUS13766</name>
</gene>
<evidence type="ECO:0000256" key="1">
    <source>
        <dbReference type="SAM" id="MobiDB-lite"/>
    </source>
</evidence>
<dbReference type="AlphaFoldDB" id="A0A8S4RIH9"/>
<keyword evidence="3" id="KW-1185">Reference proteome</keyword>
<proteinExistence type="predicted"/>
<dbReference type="EMBL" id="CAKXAJ010025202">
    <property type="protein sequence ID" value="CAH2236310.1"/>
    <property type="molecule type" value="Genomic_DNA"/>
</dbReference>
<accession>A0A8S4RIH9</accession>
<reference evidence="2" key="1">
    <citation type="submission" date="2022-03" db="EMBL/GenBank/DDBJ databases">
        <authorList>
            <person name="Lindestad O."/>
        </authorList>
    </citation>
    <scope>NUCLEOTIDE SEQUENCE</scope>
</reference>
<dbReference type="Proteomes" id="UP000838756">
    <property type="component" value="Unassembled WGS sequence"/>
</dbReference>
<comment type="caution">
    <text evidence="2">The sequence shown here is derived from an EMBL/GenBank/DDBJ whole genome shotgun (WGS) entry which is preliminary data.</text>
</comment>
<feature type="region of interest" description="Disordered" evidence="1">
    <location>
        <begin position="33"/>
        <end position="54"/>
    </location>
</feature>
<organism evidence="2 3">
    <name type="scientific">Pararge aegeria aegeria</name>
    <dbReference type="NCBI Taxonomy" id="348720"/>
    <lineage>
        <taxon>Eukaryota</taxon>
        <taxon>Metazoa</taxon>
        <taxon>Ecdysozoa</taxon>
        <taxon>Arthropoda</taxon>
        <taxon>Hexapoda</taxon>
        <taxon>Insecta</taxon>
        <taxon>Pterygota</taxon>
        <taxon>Neoptera</taxon>
        <taxon>Endopterygota</taxon>
        <taxon>Lepidoptera</taxon>
        <taxon>Glossata</taxon>
        <taxon>Ditrysia</taxon>
        <taxon>Papilionoidea</taxon>
        <taxon>Nymphalidae</taxon>
        <taxon>Satyrinae</taxon>
        <taxon>Satyrini</taxon>
        <taxon>Parargina</taxon>
        <taxon>Pararge</taxon>
    </lineage>
</organism>
<dbReference type="OrthoDB" id="7480052at2759"/>